<dbReference type="GO" id="GO:0046970">
    <property type="term" value="F:histone H4K16 deacetylase activity, NAD-dependent"/>
    <property type="evidence" value="ECO:0007669"/>
    <property type="project" value="TreeGrafter"/>
</dbReference>
<reference evidence="10 11" key="1">
    <citation type="journal article" date="2014" name="BMC Genomics">
        <title>Genome sequencing of four Aureobasidium pullulans varieties: biotechnological potential, stress tolerance, and description of new species.</title>
        <authorList>
            <person name="Gostin Ar C."/>
            <person name="Ohm R.A."/>
            <person name="Kogej T."/>
            <person name="Sonjak S."/>
            <person name="Turk M."/>
            <person name="Zajc J."/>
            <person name="Zalar P."/>
            <person name="Grube M."/>
            <person name="Sun H."/>
            <person name="Han J."/>
            <person name="Sharma A."/>
            <person name="Chiniquy J."/>
            <person name="Ngan C.Y."/>
            <person name="Lipzen A."/>
            <person name="Barry K."/>
            <person name="Grigoriev I.V."/>
            <person name="Gunde-Cimerman N."/>
        </authorList>
    </citation>
    <scope>NUCLEOTIDE SEQUENCE [LARGE SCALE GENOMIC DNA]</scope>
    <source>
        <strain evidence="10 11">EXF-2481</strain>
    </source>
</reference>
<feature type="domain" description="Deacetylase sirtuin-type" evidence="9">
    <location>
        <begin position="157"/>
        <end position="452"/>
    </location>
</feature>
<keyword evidence="3" id="KW-0808">Transferase</keyword>
<dbReference type="InterPro" id="IPR026590">
    <property type="entry name" value="Ssirtuin_cat_dom"/>
</dbReference>
<dbReference type="InterPro" id="IPR029035">
    <property type="entry name" value="DHS-like_NAD/FAD-binding_dom"/>
</dbReference>
<dbReference type="PROSITE" id="PS50305">
    <property type="entry name" value="SIRTUIN"/>
    <property type="match status" value="1"/>
</dbReference>
<feature type="region of interest" description="Disordered" evidence="8">
    <location>
        <begin position="1"/>
        <end position="68"/>
    </location>
</feature>
<feature type="compositionally biased region" description="Acidic residues" evidence="8">
    <location>
        <begin position="40"/>
        <end position="60"/>
    </location>
</feature>
<evidence type="ECO:0000256" key="8">
    <source>
        <dbReference type="SAM" id="MobiDB-lite"/>
    </source>
</evidence>
<dbReference type="Gene3D" id="3.40.50.1220">
    <property type="entry name" value="TPP-binding domain"/>
    <property type="match status" value="1"/>
</dbReference>
<feature type="binding site" evidence="7">
    <location>
        <position position="293"/>
    </location>
    <ligand>
        <name>Zn(2+)</name>
        <dbReference type="ChEBI" id="CHEBI:29105"/>
    </ligand>
</feature>
<dbReference type="GeneID" id="25367773"/>
<dbReference type="GO" id="GO:0046872">
    <property type="term" value="F:metal ion binding"/>
    <property type="evidence" value="ECO:0007669"/>
    <property type="project" value="UniProtKB-KW"/>
</dbReference>
<accession>A0A074YV69</accession>
<dbReference type="InterPro" id="IPR050134">
    <property type="entry name" value="NAD-dep_sirtuin_deacylases"/>
</dbReference>
<feature type="compositionally biased region" description="Basic residues" evidence="8">
    <location>
        <begin position="331"/>
        <end position="343"/>
    </location>
</feature>
<comment type="cofactor">
    <cofactor evidence="1">
        <name>Zn(2+)</name>
        <dbReference type="ChEBI" id="CHEBI:29105"/>
    </cofactor>
</comment>
<dbReference type="FunCoup" id="A0A074YV69">
    <property type="interactions" value="261"/>
</dbReference>
<dbReference type="PANTHER" id="PTHR11085:SF9">
    <property type="entry name" value="NAD-DEPENDENT PROTEIN DEACETYLASE SIRTUIN-1"/>
    <property type="match status" value="1"/>
</dbReference>
<name>A0A074YV69_AURSE</name>
<protein>
    <recommendedName>
        <fullName evidence="9">Deacetylase sirtuin-type domain-containing protein</fullName>
    </recommendedName>
</protein>
<evidence type="ECO:0000313" key="10">
    <source>
        <dbReference type="EMBL" id="KEQ90771.1"/>
    </source>
</evidence>
<feature type="binding site" evidence="7">
    <location>
        <position position="317"/>
    </location>
    <ligand>
        <name>Zn(2+)</name>
        <dbReference type="ChEBI" id="CHEBI:29105"/>
    </ligand>
</feature>
<dbReference type="InterPro" id="IPR003000">
    <property type="entry name" value="Sirtuin"/>
</dbReference>
<keyword evidence="4 7" id="KW-0479">Metal-binding</keyword>
<sequence length="496" mass="55629">MKADDVVGLTSSQPDKHLESVARVQDPINPPPLPQLVEHDDLEDVDDLDEESDGSDDESEISVSALNDELDRAEYEPYEDDEPGPISFTPAEAKELRDRLRRVGPNRFIEQTITSGTVGIRKLVTAFGVRPDLPYSTTWYYRILGLCIQRELRRRQKLTEYNTIDDAVSLIQKSNKIMVITGAGISTSLGIPDFRSTNSGFYSKLRLLGHSNPEDVFDLENFDEDPTTFYTLAKDILPMTGKCSPTHAFIRLLQDKQKLLTNYTQNIDNIEAYAGIEPEKLIQCHGSWATASCRKCKVEVPGEAIFEDVRQSRVSYCQACLDRIETYPRKRKRTSNGKVRSRSSHSDSEDDGRYDVPQPGVMKPNITFFGEKLPTRFFDRLTDHDAAIVDLIIVIGTSMKVAPVSEIPNYVDEKVPQIYISKEAADHINFDITLLGYCDDVVAELAKRASWKIEHENVNKEELVATPGIKTGHWNIGPATTAAAATEQELSVAVEE</sequence>
<dbReference type="Pfam" id="PF02146">
    <property type="entry name" value="SIR2"/>
    <property type="match status" value="1"/>
</dbReference>
<dbReference type="GO" id="GO:0005634">
    <property type="term" value="C:nucleus"/>
    <property type="evidence" value="ECO:0007669"/>
    <property type="project" value="TreeGrafter"/>
</dbReference>
<feature type="binding site" evidence="7">
    <location>
        <position position="296"/>
    </location>
    <ligand>
        <name>Zn(2+)</name>
        <dbReference type="ChEBI" id="CHEBI:29105"/>
    </ligand>
</feature>
<dbReference type="PANTHER" id="PTHR11085">
    <property type="entry name" value="NAD-DEPENDENT PROTEIN DEACYLASE SIRTUIN-5, MITOCHONDRIAL-RELATED"/>
    <property type="match status" value="1"/>
</dbReference>
<dbReference type="EMBL" id="KL584786">
    <property type="protein sequence ID" value="KEQ90771.1"/>
    <property type="molecule type" value="Genomic_DNA"/>
</dbReference>
<proteinExistence type="inferred from homology"/>
<dbReference type="InterPro" id="IPR026591">
    <property type="entry name" value="Sirtuin_cat_small_dom_sf"/>
</dbReference>
<comment type="similarity">
    <text evidence="2">Belongs to the sirtuin family. Class I subfamily.</text>
</comment>
<dbReference type="AlphaFoldDB" id="A0A074YV69"/>
<gene>
    <name evidence="10" type="ORF">AUEXF2481DRAFT_44820</name>
</gene>
<dbReference type="HOGENOM" id="CLU_023643_5_3_1"/>
<dbReference type="Gene3D" id="3.30.1600.10">
    <property type="entry name" value="SIR2/SIRT2 'Small Domain"/>
    <property type="match status" value="1"/>
</dbReference>
<organism evidence="10 11">
    <name type="scientific">Aureobasidium subglaciale (strain EXF-2481)</name>
    <name type="common">Aureobasidium pullulans var. subglaciale</name>
    <dbReference type="NCBI Taxonomy" id="1043005"/>
    <lineage>
        <taxon>Eukaryota</taxon>
        <taxon>Fungi</taxon>
        <taxon>Dikarya</taxon>
        <taxon>Ascomycota</taxon>
        <taxon>Pezizomycotina</taxon>
        <taxon>Dothideomycetes</taxon>
        <taxon>Dothideomycetidae</taxon>
        <taxon>Dothideales</taxon>
        <taxon>Saccotheciaceae</taxon>
        <taxon>Aureobasidium</taxon>
    </lineage>
</organism>
<evidence type="ECO:0000256" key="3">
    <source>
        <dbReference type="ARBA" id="ARBA00022679"/>
    </source>
</evidence>
<evidence type="ECO:0000256" key="7">
    <source>
        <dbReference type="PROSITE-ProRule" id="PRU00236"/>
    </source>
</evidence>
<dbReference type="RefSeq" id="XP_013339231.1">
    <property type="nucleotide sequence ID" value="XM_013483777.1"/>
</dbReference>
<dbReference type="InParanoid" id="A0A074YV69"/>
<evidence type="ECO:0000256" key="2">
    <source>
        <dbReference type="ARBA" id="ARBA00006924"/>
    </source>
</evidence>
<dbReference type="OMA" id="PTHEFIR"/>
<feature type="binding site" evidence="7">
    <location>
        <position position="320"/>
    </location>
    <ligand>
        <name>Zn(2+)</name>
        <dbReference type="ChEBI" id="CHEBI:29105"/>
    </ligand>
</feature>
<evidence type="ECO:0000256" key="5">
    <source>
        <dbReference type="ARBA" id="ARBA00022833"/>
    </source>
</evidence>
<keyword evidence="5 7" id="KW-0862">Zinc</keyword>
<dbReference type="Proteomes" id="UP000030641">
    <property type="component" value="Unassembled WGS sequence"/>
</dbReference>
<dbReference type="SUPFAM" id="SSF52467">
    <property type="entry name" value="DHS-like NAD/FAD-binding domain"/>
    <property type="match status" value="1"/>
</dbReference>
<dbReference type="OrthoDB" id="420264at2759"/>
<evidence type="ECO:0000256" key="4">
    <source>
        <dbReference type="ARBA" id="ARBA00022723"/>
    </source>
</evidence>
<keyword evidence="11" id="KW-1185">Reference proteome</keyword>
<evidence type="ECO:0000256" key="1">
    <source>
        <dbReference type="ARBA" id="ARBA00001947"/>
    </source>
</evidence>
<feature type="active site" description="Proton acceptor" evidence="7">
    <location>
        <position position="285"/>
    </location>
</feature>
<feature type="compositionally biased region" description="Basic and acidic residues" evidence="8">
    <location>
        <begin position="344"/>
        <end position="354"/>
    </location>
</feature>
<feature type="region of interest" description="Disordered" evidence="8">
    <location>
        <begin position="331"/>
        <end position="359"/>
    </location>
</feature>
<dbReference type="GO" id="GO:0070403">
    <property type="term" value="F:NAD+ binding"/>
    <property type="evidence" value="ECO:0007669"/>
    <property type="project" value="InterPro"/>
</dbReference>
<evidence type="ECO:0000259" key="9">
    <source>
        <dbReference type="PROSITE" id="PS50305"/>
    </source>
</evidence>
<evidence type="ECO:0000256" key="6">
    <source>
        <dbReference type="ARBA" id="ARBA00023027"/>
    </source>
</evidence>
<keyword evidence="6" id="KW-0520">NAD</keyword>
<evidence type="ECO:0000313" key="11">
    <source>
        <dbReference type="Proteomes" id="UP000030641"/>
    </source>
</evidence>
<dbReference type="STRING" id="1043005.A0A074YV69"/>